<proteinExistence type="predicted"/>
<organism evidence="6 7">
    <name type="scientific">Apodemus speciosus</name>
    <name type="common">Large Japanese field mouse</name>
    <dbReference type="NCBI Taxonomy" id="105296"/>
    <lineage>
        <taxon>Eukaryota</taxon>
        <taxon>Metazoa</taxon>
        <taxon>Chordata</taxon>
        <taxon>Craniata</taxon>
        <taxon>Vertebrata</taxon>
        <taxon>Euteleostomi</taxon>
        <taxon>Mammalia</taxon>
        <taxon>Eutheria</taxon>
        <taxon>Euarchontoglires</taxon>
        <taxon>Glires</taxon>
        <taxon>Rodentia</taxon>
        <taxon>Myomorpha</taxon>
        <taxon>Muroidea</taxon>
        <taxon>Muridae</taxon>
        <taxon>Murinae</taxon>
        <taxon>Apodemus</taxon>
    </lineage>
</organism>
<dbReference type="PROSITE" id="PS51384">
    <property type="entry name" value="FAD_FR"/>
    <property type="match status" value="1"/>
</dbReference>
<accession>A0ABQ0FHG6</accession>
<dbReference type="InterPro" id="IPR052128">
    <property type="entry name" value="Oxidoreductase_NAD-binding"/>
</dbReference>
<dbReference type="InterPro" id="IPR039261">
    <property type="entry name" value="FNR_nucleotide-bd"/>
</dbReference>
<evidence type="ECO:0000256" key="1">
    <source>
        <dbReference type="ARBA" id="ARBA00023002"/>
    </source>
</evidence>
<dbReference type="CDD" id="cd00322">
    <property type="entry name" value="FNR_like"/>
    <property type="match status" value="1"/>
</dbReference>
<dbReference type="Gene3D" id="3.40.50.80">
    <property type="entry name" value="Nucleotide-binding domain of ferredoxin-NADP reductase (FNR) module"/>
    <property type="match status" value="1"/>
</dbReference>
<feature type="region of interest" description="Disordered" evidence="4">
    <location>
        <begin position="152"/>
        <end position="171"/>
    </location>
</feature>
<feature type="domain" description="FAD-binding FR-type" evidence="5">
    <location>
        <begin position="186"/>
        <end position="297"/>
    </location>
</feature>
<evidence type="ECO:0000259" key="5">
    <source>
        <dbReference type="PROSITE" id="PS51384"/>
    </source>
</evidence>
<dbReference type="Proteomes" id="UP001623349">
    <property type="component" value="Unassembled WGS sequence"/>
</dbReference>
<evidence type="ECO:0000313" key="6">
    <source>
        <dbReference type="EMBL" id="GAB1298698.1"/>
    </source>
</evidence>
<dbReference type="PRINTS" id="PR00410">
    <property type="entry name" value="PHEHYDRXLASE"/>
</dbReference>
<evidence type="ECO:0000256" key="3">
    <source>
        <dbReference type="ARBA" id="ARBA00040516"/>
    </source>
</evidence>
<keyword evidence="2" id="KW-0520">NAD</keyword>
<dbReference type="EMBL" id="BAAFST010000014">
    <property type="protein sequence ID" value="GAB1298698.1"/>
    <property type="molecule type" value="Genomic_DNA"/>
</dbReference>
<evidence type="ECO:0000256" key="4">
    <source>
        <dbReference type="SAM" id="MobiDB-lite"/>
    </source>
</evidence>
<dbReference type="Gene3D" id="2.40.30.10">
    <property type="entry name" value="Translation factors"/>
    <property type="match status" value="1"/>
</dbReference>
<dbReference type="InterPro" id="IPR001433">
    <property type="entry name" value="OxRdtase_FAD/NAD-bd"/>
</dbReference>
<dbReference type="SUPFAM" id="SSF63380">
    <property type="entry name" value="Riboflavin synthase domain-like"/>
    <property type="match status" value="1"/>
</dbReference>
<comment type="caution">
    <text evidence="6">The sequence shown here is derived from an EMBL/GenBank/DDBJ whole genome shotgun (WGS) entry which is preliminary data.</text>
</comment>
<name>A0ABQ0FHG6_APOSI</name>
<dbReference type="InterPro" id="IPR017927">
    <property type="entry name" value="FAD-bd_FR_type"/>
</dbReference>
<dbReference type="PANTHER" id="PTHR46505:SF1">
    <property type="entry name" value="OXIDOREDUCTASE NAD-BINDING DOMAIN-CONTAINING PROTEIN 1"/>
    <property type="match status" value="1"/>
</dbReference>
<reference evidence="6 7" key="1">
    <citation type="submission" date="2024-08" db="EMBL/GenBank/DDBJ databases">
        <title>The draft genome of Apodemus speciosus.</title>
        <authorList>
            <person name="Nabeshima K."/>
            <person name="Suzuki S."/>
            <person name="Onuma M."/>
        </authorList>
    </citation>
    <scope>NUCLEOTIDE SEQUENCE [LARGE SCALE GENOMIC DNA]</scope>
    <source>
        <strain evidence="6">IB14-021</strain>
    </source>
</reference>
<evidence type="ECO:0000313" key="7">
    <source>
        <dbReference type="Proteomes" id="UP001623349"/>
    </source>
</evidence>
<evidence type="ECO:0000256" key="2">
    <source>
        <dbReference type="ARBA" id="ARBA00023027"/>
    </source>
</evidence>
<sequence>MGSPCGQTGRRATTDSTLQQRGNFVGISVYEKLICVLAGVNLEVLVYSTGTKILCQPVDSQNSWVSKSSICPGSTMAHVVLIPGLSRGSAGAICTQAALWGFTASTVRHLTLASIMKSRRKTDHLERTASVHRREVGAAGIGACQGKLPTYSPRQEEEGINNKQRKRGKGFYSREQRTDISGATLRVMAAAKVCEITHESPSVKSLRLLVADKDFSFKAGQWVDFFIPGVSVVGGFSICSSPQQLERERIIELAVKYTDHPPAVWVHSKCTLDSEVALRVGGEFFFDPQPTDAPRNLVLIAGGVGINPLLSILRHSADLHRDHADKGSSYEIGTIKLFYSAKNTNELLFKLDPICLIFQKDILNLVHEFPEKITCSFHVTKQIAQISAELKPYVTDGRITEKEIRDHISAETLFFVCGPPPMTDFFSKHLESHHVPKEHICFEKWW</sequence>
<protein>
    <recommendedName>
        <fullName evidence="3">Oxidoreductase NAD-binding domain-containing protein 1</fullName>
    </recommendedName>
</protein>
<keyword evidence="7" id="KW-1185">Reference proteome</keyword>
<dbReference type="Pfam" id="PF00175">
    <property type="entry name" value="NAD_binding_1"/>
    <property type="match status" value="1"/>
</dbReference>
<dbReference type="PANTHER" id="PTHR46505">
    <property type="entry name" value="OXIDOREDUCTASE NAD-BINDING DOMAIN-CONTAINING PROTEIN 1"/>
    <property type="match status" value="1"/>
</dbReference>
<dbReference type="InterPro" id="IPR017938">
    <property type="entry name" value="Riboflavin_synthase-like_b-brl"/>
</dbReference>
<gene>
    <name evidence="6" type="ORF">APTSU1_001393400</name>
</gene>
<dbReference type="SUPFAM" id="SSF52343">
    <property type="entry name" value="Ferredoxin reductase-like, C-terminal NADP-linked domain"/>
    <property type="match status" value="1"/>
</dbReference>
<keyword evidence="1" id="KW-0560">Oxidoreductase</keyword>